<feature type="compositionally biased region" description="Polar residues" evidence="10">
    <location>
        <begin position="231"/>
        <end position="247"/>
    </location>
</feature>
<keyword evidence="5 9" id="KW-0548">Nucleotidyltransferase</keyword>
<keyword evidence="4 9" id="KW-0808">Transferase</keyword>
<dbReference type="VEuPathDB" id="FungiDB:VP01_217g4"/>
<comment type="similarity">
    <text evidence="1 9">Belongs to the phage and mitochondrial RNA polymerase family.</text>
</comment>
<dbReference type="Gene3D" id="1.10.287.280">
    <property type="match status" value="1"/>
</dbReference>
<evidence type="ECO:0000256" key="10">
    <source>
        <dbReference type="SAM" id="MobiDB-lite"/>
    </source>
</evidence>
<comment type="caution">
    <text evidence="12">The sequence shown here is derived from an EMBL/GenBank/DDBJ whole genome shotgun (WGS) entry which is preliminary data.</text>
</comment>
<dbReference type="InterPro" id="IPR002092">
    <property type="entry name" value="DNA-dir_Rpol_phage-type"/>
</dbReference>
<evidence type="ECO:0000256" key="5">
    <source>
        <dbReference type="ARBA" id="ARBA00022695"/>
    </source>
</evidence>
<dbReference type="GO" id="GO:0006390">
    <property type="term" value="P:mitochondrial transcription"/>
    <property type="evidence" value="ECO:0007669"/>
    <property type="project" value="TreeGrafter"/>
</dbReference>
<evidence type="ECO:0000256" key="8">
    <source>
        <dbReference type="ARBA" id="ARBA00048552"/>
    </source>
</evidence>
<dbReference type="GO" id="GO:0034245">
    <property type="term" value="C:mitochondrial DNA-directed RNA polymerase complex"/>
    <property type="evidence" value="ECO:0007669"/>
    <property type="project" value="TreeGrafter"/>
</dbReference>
<dbReference type="PROSITE" id="PS00900">
    <property type="entry name" value="RNA_POL_PHAGE_1"/>
    <property type="match status" value="1"/>
</dbReference>
<evidence type="ECO:0000256" key="2">
    <source>
        <dbReference type="ARBA" id="ARBA00012418"/>
    </source>
</evidence>
<evidence type="ECO:0000256" key="4">
    <source>
        <dbReference type="ARBA" id="ARBA00022679"/>
    </source>
</evidence>
<evidence type="ECO:0000256" key="7">
    <source>
        <dbReference type="ARBA" id="ARBA00023163"/>
    </source>
</evidence>
<keyword evidence="7 9" id="KW-0804">Transcription</keyword>
<evidence type="ECO:0000256" key="9">
    <source>
        <dbReference type="RuleBase" id="RU003805"/>
    </source>
</evidence>
<keyword evidence="3 9" id="KW-0240">DNA-directed RNA polymerase</keyword>
<keyword evidence="6" id="KW-0809">Transit peptide</keyword>
<dbReference type="FunFam" id="1.10.287.280:FF:000001">
    <property type="entry name" value="DNA-directed RNA polymerase"/>
    <property type="match status" value="1"/>
</dbReference>
<evidence type="ECO:0000256" key="6">
    <source>
        <dbReference type="ARBA" id="ARBA00022946"/>
    </source>
</evidence>
<dbReference type="InterPro" id="IPR029262">
    <property type="entry name" value="RPOL_N"/>
</dbReference>
<reference evidence="12 13" key="1">
    <citation type="submission" date="2015-08" db="EMBL/GenBank/DDBJ databases">
        <title>Next Generation Sequencing and Analysis of the Genome of Puccinia sorghi L Schw, the Causal Agent of Maize Common Rust.</title>
        <authorList>
            <person name="Rochi L."/>
            <person name="Burguener G."/>
            <person name="Darino M."/>
            <person name="Turjanski A."/>
            <person name="Kreff E."/>
            <person name="Dieguez M.J."/>
            <person name="Sacco F."/>
        </authorList>
    </citation>
    <scope>NUCLEOTIDE SEQUENCE [LARGE SCALE GENOMIC DNA]</scope>
    <source>
        <strain evidence="12 13">RO10H11247</strain>
    </source>
</reference>
<dbReference type="EMBL" id="LAVV01007036">
    <property type="protein sequence ID" value="KNZ57358.1"/>
    <property type="molecule type" value="Genomic_DNA"/>
</dbReference>
<feature type="region of interest" description="Disordered" evidence="10">
    <location>
        <begin position="1"/>
        <end position="32"/>
    </location>
</feature>
<feature type="region of interest" description="Disordered" evidence="10">
    <location>
        <begin position="1039"/>
        <end position="1076"/>
    </location>
</feature>
<dbReference type="Gene3D" id="1.10.150.20">
    <property type="entry name" value="5' to 3' exonuclease, C-terminal subdomain"/>
    <property type="match status" value="1"/>
</dbReference>
<comment type="catalytic activity">
    <reaction evidence="8 9">
        <text>RNA(n) + a ribonucleoside 5'-triphosphate = RNA(n+1) + diphosphate</text>
        <dbReference type="Rhea" id="RHEA:21248"/>
        <dbReference type="Rhea" id="RHEA-COMP:14527"/>
        <dbReference type="Rhea" id="RHEA-COMP:17342"/>
        <dbReference type="ChEBI" id="CHEBI:33019"/>
        <dbReference type="ChEBI" id="CHEBI:61557"/>
        <dbReference type="ChEBI" id="CHEBI:140395"/>
        <dbReference type="EC" id="2.7.7.6"/>
    </reaction>
</comment>
<proteinExistence type="inferred from homology"/>
<feature type="domain" description="DNA-directed RNA polymerase N-terminal" evidence="11">
    <location>
        <begin position="298"/>
        <end position="626"/>
    </location>
</feature>
<name>A0A0L6V9D8_9BASI</name>
<dbReference type="SUPFAM" id="SSF56672">
    <property type="entry name" value="DNA/RNA polymerases"/>
    <property type="match status" value="1"/>
</dbReference>
<dbReference type="STRING" id="27349.A0A0L6V9D8"/>
<dbReference type="InterPro" id="IPR043502">
    <property type="entry name" value="DNA/RNA_pol_sf"/>
</dbReference>
<dbReference type="InterPro" id="IPR037159">
    <property type="entry name" value="RNA_POL_N_sf"/>
</dbReference>
<dbReference type="Proteomes" id="UP000037035">
    <property type="component" value="Unassembled WGS sequence"/>
</dbReference>
<evidence type="ECO:0000313" key="12">
    <source>
        <dbReference type="EMBL" id="KNZ57358.1"/>
    </source>
</evidence>
<dbReference type="Pfam" id="PF14700">
    <property type="entry name" value="RPOL_N"/>
    <property type="match status" value="1"/>
</dbReference>
<dbReference type="SMART" id="SM01311">
    <property type="entry name" value="RPOL_N"/>
    <property type="match status" value="1"/>
</dbReference>
<evidence type="ECO:0000313" key="13">
    <source>
        <dbReference type="Proteomes" id="UP000037035"/>
    </source>
</evidence>
<sequence>MASTPHDHRNRSPNSPYPSQSATSNVPTRSSLRSNAAWMKKNSSPPLSIPLAQRPSNIMNLPTLNQVIHPSIFSSLLRRLLIHAIKQESIGNISQSHLLQSQLYHWLTNFKLNGKNWAQIDHHLMAAVLKGVLFLKDPIYNVLDYMPWILPESSTLQDTYQPPSTTSLPPTLFNVLDSITFMISQTKSFFGTLEKHEALSRIKQQAVEAAREDVLKEVEIVERRWATINSDHPQDSSLAQNTDSQQIIPIPLNPVRKPSKPTDDPNLEREIPLRLSHLLSNVSTIPESASQTFSNAYDRQMVLEYAGYDSAEAEWFQGHKEIKERGIGFSNGDGGQVLQAWMWQWWADLKAWFEQLEVNEEGTVLDSKKEAIETDLNFIKVLKNSLIAKVAVVEVIREMSNSTINDGAKSIGLFIALGKAIENEWYAQTIKSIPELNQKLLNSIKLANEDVNQAASRSLDHTVRKIWKNELKNHSSELQAIHGDNFDWTIHQRSKVGALVMRGLLETSKITRSTVLEDGSTYEEVQPAFYQTTQYFDGKRVGVTKMNEAVAERLDRDPANVTLHPRYLPMVCPPLPWTHPKNGSYLVHGAPLMRTRDSPEQSLHLLEAHRYNGLESVYKALDKLGQTAWKINRPIFDTMSRVWNAGIELAGIPIRDPHLNLQPEQIEKLFFNTPPINPDPHHLEPSQIENPRSEGEKKEIYRSLLASRRSAYGQRCSVNYQLEIARAVRFSTFEMENQFLGPILTHISLDLNQYLNETFYFPHNIDFRGRAYPIPANLNHIGDDISRGLLKFAEEKELGSDGLRWLKIHLSNKYGNDKANLDDRARFIDEHLEQVFDSADAPLDGKRWWLESEDPWQTLAACMEVAAALRSPDPRRYRSSLPVHQDGSCNGLQHYAALGGDVDGGKEVNLVPGEKPGDVYSKVAVEVNKLVQLDADNGHDIAKALRGHIKRKVVKQTVMTTVYGVTFVGAREQIKRQLKDLGVIPIPNLYISAAYVATLVLRSIGEVFKGAVAIQKWLTIVARLVSKSIPPERVAILSQKSSKGEEEGTSPTEAPSEVKGKSKKTRPVKRRTGGGAEMDVDVELMTSMTWTTPLGLVVCQPYRAQNRTQIKTVLQTVYIADPFEPAQADSRSQASAFPPNFIHSLDATHMMLTALACQDITFAAVHDSYWTHACSVDTMNGKLRESFVRLHTTRILDNLAQEIINFLDDGKQIRHRYEGYKVPKNALTARLLADLKQMGIKDFPPPSSCADNQHYQKFLNLQDLIPPLPPRGNLDIHDVLKSKYFFA</sequence>
<evidence type="ECO:0000256" key="1">
    <source>
        <dbReference type="ARBA" id="ARBA00009493"/>
    </source>
</evidence>
<dbReference type="GO" id="GO:0003899">
    <property type="term" value="F:DNA-directed RNA polymerase activity"/>
    <property type="evidence" value="ECO:0007669"/>
    <property type="project" value="UniProtKB-EC"/>
</dbReference>
<dbReference type="EC" id="2.7.7.6" evidence="2 9"/>
<accession>A0A0L6V9D8</accession>
<dbReference type="Pfam" id="PF00940">
    <property type="entry name" value="RNA_pol"/>
    <property type="match status" value="1"/>
</dbReference>
<gene>
    <name evidence="12" type="ORF">VP01_217g4</name>
</gene>
<keyword evidence="13" id="KW-1185">Reference proteome</keyword>
<evidence type="ECO:0000256" key="3">
    <source>
        <dbReference type="ARBA" id="ARBA00022478"/>
    </source>
</evidence>
<dbReference type="PANTHER" id="PTHR10102">
    <property type="entry name" value="DNA-DIRECTED RNA POLYMERASE, MITOCHONDRIAL"/>
    <property type="match status" value="1"/>
</dbReference>
<dbReference type="GO" id="GO:0001018">
    <property type="term" value="F:mitochondrial promoter sequence-specific DNA binding"/>
    <property type="evidence" value="ECO:0007669"/>
    <property type="project" value="TreeGrafter"/>
</dbReference>
<dbReference type="OrthoDB" id="276422at2759"/>
<dbReference type="Gene3D" id="1.10.1320.10">
    <property type="entry name" value="DNA-directed RNA polymerase, N-terminal domain"/>
    <property type="match status" value="1"/>
</dbReference>
<evidence type="ECO:0000259" key="11">
    <source>
        <dbReference type="SMART" id="SM01311"/>
    </source>
</evidence>
<dbReference type="InterPro" id="IPR046950">
    <property type="entry name" value="DNA-dir_Rpol_C_phage-type"/>
</dbReference>
<feature type="region of interest" description="Disordered" evidence="10">
    <location>
        <begin position="231"/>
        <end position="265"/>
    </location>
</feature>
<feature type="compositionally biased region" description="Basic residues" evidence="10">
    <location>
        <begin position="1061"/>
        <end position="1072"/>
    </location>
</feature>
<organism evidence="12 13">
    <name type="scientific">Puccinia sorghi</name>
    <dbReference type="NCBI Taxonomy" id="27349"/>
    <lineage>
        <taxon>Eukaryota</taxon>
        <taxon>Fungi</taxon>
        <taxon>Dikarya</taxon>
        <taxon>Basidiomycota</taxon>
        <taxon>Pucciniomycotina</taxon>
        <taxon>Pucciniomycetes</taxon>
        <taxon>Pucciniales</taxon>
        <taxon>Pucciniaceae</taxon>
        <taxon>Puccinia</taxon>
    </lineage>
</organism>
<feature type="compositionally biased region" description="Polar residues" evidence="10">
    <location>
        <begin position="12"/>
        <end position="32"/>
    </location>
</feature>
<dbReference type="PANTHER" id="PTHR10102:SF0">
    <property type="entry name" value="DNA-DIRECTED RNA POLYMERASE, MITOCHONDRIAL"/>
    <property type="match status" value="1"/>
</dbReference>
<comment type="function">
    <text evidence="9">DNA-dependent RNA polymerase catalyzes the transcription of DNA into RNA using the four ribonucleoside triphosphates as substrates.</text>
</comment>
<dbReference type="PROSITE" id="PS00489">
    <property type="entry name" value="RNA_POL_PHAGE_2"/>
    <property type="match status" value="1"/>
</dbReference>
<protein>
    <recommendedName>
        <fullName evidence="2 9">DNA-directed RNA polymerase</fullName>
        <ecNumber evidence="2 9">2.7.7.6</ecNumber>
    </recommendedName>
</protein>